<evidence type="ECO:0000313" key="2">
    <source>
        <dbReference type="EMBL" id="KIM95899.1"/>
    </source>
</evidence>
<name>A0A0C3GXB5_OIDMZ</name>
<dbReference type="InterPro" id="IPR052897">
    <property type="entry name" value="Sec-Metab_Biosynth_Hydrolase"/>
</dbReference>
<accession>A0A0C3GXB5</accession>
<dbReference type="EMBL" id="KN832885">
    <property type="protein sequence ID" value="KIM95899.1"/>
    <property type="molecule type" value="Genomic_DNA"/>
</dbReference>
<dbReference type="InParanoid" id="A0A0C3GXB5"/>
<dbReference type="SUPFAM" id="SSF53474">
    <property type="entry name" value="alpha/beta-Hydrolases"/>
    <property type="match status" value="1"/>
</dbReference>
<sequence length="258" mass="27646">MSTKKPTIVIVHGAWQLAAGYEAFAEKLKALGYPTEVVPLPSVGGTETPLQGLPEDTVAVRKALTRLVHDGLEVLLLCHSYGGVVGSCAVEGFDFGSRKKEGKSGGVIMTVYMSAFVIRKGETLLDMFGNPLPWMHIKGDKCSAVASMMPQIAFNDLPTEQAALYGSQMSHSAAVVFATPSTYEPWANGVPCAYIFCTDDNAVPFQIQQQMASQLGPEPTTFTLKAGHCPFLSIPDKLAEVIGKTAEVGLNKRLLTTH</sequence>
<dbReference type="PANTHER" id="PTHR37017:SF13">
    <property type="entry name" value="AB HYDROLASE-1 DOMAIN-CONTAINING PROTEIN"/>
    <property type="match status" value="1"/>
</dbReference>
<dbReference type="OrthoDB" id="408373at2759"/>
<protein>
    <recommendedName>
        <fullName evidence="1">AB hydrolase-1 domain-containing protein</fullName>
    </recommendedName>
</protein>
<gene>
    <name evidence="2" type="ORF">OIDMADRAFT_58990</name>
</gene>
<dbReference type="STRING" id="913774.A0A0C3GXB5"/>
<dbReference type="Pfam" id="PF12697">
    <property type="entry name" value="Abhydrolase_6"/>
    <property type="match status" value="1"/>
</dbReference>
<dbReference type="Proteomes" id="UP000054321">
    <property type="component" value="Unassembled WGS sequence"/>
</dbReference>
<dbReference type="HOGENOM" id="CLU_046066_1_3_1"/>
<dbReference type="AlphaFoldDB" id="A0A0C3GXB5"/>
<dbReference type="PANTHER" id="PTHR37017">
    <property type="entry name" value="AB HYDROLASE-1 DOMAIN-CONTAINING PROTEIN-RELATED"/>
    <property type="match status" value="1"/>
</dbReference>
<dbReference type="InterPro" id="IPR000073">
    <property type="entry name" value="AB_hydrolase_1"/>
</dbReference>
<evidence type="ECO:0000313" key="3">
    <source>
        <dbReference type="Proteomes" id="UP000054321"/>
    </source>
</evidence>
<evidence type="ECO:0000259" key="1">
    <source>
        <dbReference type="Pfam" id="PF12697"/>
    </source>
</evidence>
<feature type="domain" description="AB hydrolase-1" evidence="1">
    <location>
        <begin position="8"/>
        <end position="240"/>
    </location>
</feature>
<dbReference type="Gene3D" id="3.40.50.1820">
    <property type="entry name" value="alpha/beta hydrolase"/>
    <property type="match status" value="1"/>
</dbReference>
<proteinExistence type="predicted"/>
<reference evidence="2 3" key="1">
    <citation type="submission" date="2014-04" db="EMBL/GenBank/DDBJ databases">
        <authorList>
            <consortium name="DOE Joint Genome Institute"/>
            <person name="Kuo A."/>
            <person name="Martino E."/>
            <person name="Perotto S."/>
            <person name="Kohler A."/>
            <person name="Nagy L.G."/>
            <person name="Floudas D."/>
            <person name="Copeland A."/>
            <person name="Barry K.W."/>
            <person name="Cichocki N."/>
            <person name="Veneault-Fourrey C."/>
            <person name="LaButti K."/>
            <person name="Lindquist E.A."/>
            <person name="Lipzen A."/>
            <person name="Lundell T."/>
            <person name="Morin E."/>
            <person name="Murat C."/>
            <person name="Sun H."/>
            <person name="Tunlid A."/>
            <person name="Henrissat B."/>
            <person name="Grigoriev I.V."/>
            <person name="Hibbett D.S."/>
            <person name="Martin F."/>
            <person name="Nordberg H.P."/>
            <person name="Cantor M.N."/>
            <person name="Hua S.X."/>
        </authorList>
    </citation>
    <scope>NUCLEOTIDE SEQUENCE [LARGE SCALE GENOMIC DNA]</scope>
    <source>
        <strain evidence="2 3">Zn</strain>
    </source>
</reference>
<dbReference type="InterPro" id="IPR029058">
    <property type="entry name" value="AB_hydrolase_fold"/>
</dbReference>
<keyword evidence="3" id="KW-1185">Reference proteome</keyword>
<organism evidence="2 3">
    <name type="scientific">Oidiodendron maius (strain Zn)</name>
    <dbReference type="NCBI Taxonomy" id="913774"/>
    <lineage>
        <taxon>Eukaryota</taxon>
        <taxon>Fungi</taxon>
        <taxon>Dikarya</taxon>
        <taxon>Ascomycota</taxon>
        <taxon>Pezizomycotina</taxon>
        <taxon>Leotiomycetes</taxon>
        <taxon>Leotiomycetes incertae sedis</taxon>
        <taxon>Myxotrichaceae</taxon>
        <taxon>Oidiodendron</taxon>
    </lineage>
</organism>
<reference evidence="3" key="2">
    <citation type="submission" date="2015-01" db="EMBL/GenBank/DDBJ databases">
        <title>Evolutionary Origins and Diversification of the Mycorrhizal Mutualists.</title>
        <authorList>
            <consortium name="DOE Joint Genome Institute"/>
            <consortium name="Mycorrhizal Genomics Consortium"/>
            <person name="Kohler A."/>
            <person name="Kuo A."/>
            <person name="Nagy L.G."/>
            <person name="Floudas D."/>
            <person name="Copeland A."/>
            <person name="Barry K.W."/>
            <person name="Cichocki N."/>
            <person name="Veneault-Fourrey C."/>
            <person name="LaButti K."/>
            <person name="Lindquist E.A."/>
            <person name="Lipzen A."/>
            <person name="Lundell T."/>
            <person name="Morin E."/>
            <person name="Murat C."/>
            <person name="Riley R."/>
            <person name="Ohm R."/>
            <person name="Sun H."/>
            <person name="Tunlid A."/>
            <person name="Henrissat B."/>
            <person name="Grigoriev I.V."/>
            <person name="Hibbett D.S."/>
            <person name="Martin F."/>
        </authorList>
    </citation>
    <scope>NUCLEOTIDE SEQUENCE [LARGE SCALE GENOMIC DNA]</scope>
    <source>
        <strain evidence="3">Zn</strain>
    </source>
</reference>